<protein>
    <submittedName>
        <fullName evidence="2">Uncharacterized protein</fullName>
    </submittedName>
</protein>
<evidence type="ECO:0000256" key="1">
    <source>
        <dbReference type="SAM" id="MobiDB-lite"/>
    </source>
</evidence>
<evidence type="ECO:0000313" key="3">
    <source>
        <dbReference type="Proteomes" id="UP000324222"/>
    </source>
</evidence>
<sequence length="99" mass="11516">MVVVEGRPTNITEGGKPRERRKFTSKWRLIEDTETRRTRQTNSRIVDEKEEEEEVVEEEEEEVEVEWGEGGKGGRNRKGRGCNRLPNMQVLFVPLLGMT</sequence>
<gene>
    <name evidence="2" type="ORF">E2C01_073430</name>
</gene>
<dbReference type="AlphaFoldDB" id="A0A5B7I5C0"/>
<proteinExistence type="predicted"/>
<dbReference type="Proteomes" id="UP000324222">
    <property type="component" value="Unassembled WGS sequence"/>
</dbReference>
<feature type="compositionally biased region" description="Acidic residues" evidence="1">
    <location>
        <begin position="48"/>
        <end position="67"/>
    </location>
</feature>
<organism evidence="2 3">
    <name type="scientific">Portunus trituberculatus</name>
    <name type="common">Swimming crab</name>
    <name type="synonym">Neptunus trituberculatus</name>
    <dbReference type="NCBI Taxonomy" id="210409"/>
    <lineage>
        <taxon>Eukaryota</taxon>
        <taxon>Metazoa</taxon>
        <taxon>Ecdysozoa</taxon>
        <taxon>Arthropoda</taxon>
        <taxon>Crustacea</taxon>
        <taxon>Multicrustacea</taxon>
        <taxon>Malacostraca</taxon>
        <taxon>Eumalacostraca</taxon>
        <taxon>Eucarida</taxon>
        <taxon>Decapoda</taxon>
        <taxon>Pleocyemata</taxon>
        <taxon>Brachyura</taxon>
        <taxon>Eubrachyura</taxon>
        <taxon>Portunoidea</taxon>
        <taxon>Portunidae</taxon>
        <taxon>Portuninae</taxon>
        <taxon>Portunus</taxon>
    </lineage>
</organism>
<feature type="region of interest" description="Disordered" evidence="1">
    <location>
        <begin position="34"/>
        <end position="83"/>
    </location>
</feature>
<dbReference type="EMBL" id="VSRR010049725">
    <property type="protein sequence ID" value="MPC78922.1"/>
    <property type="molecule type" value="Genomic_DNA"/>
</dbReference>
<name>A0A5B7I5C0_PORTR</name>
<keyword evidence="3" id="KW-1185">Reference proteome</keyword>
<comment type="caution">
    <text evidence="2">The sequence shown here is derived from an EMBL/GenBank/DDBJ whole genome shotgun (WGS) entry which is preliminary data.</text>
</comment>
<evidence type="ECO:0000313" key="2">
    <source>
        <dbReference type="EMBL" id="MPC78922.1"/>
    </source>
</evidence>
<reference evidence="2 3" key="1">
    <citation type="submission" date="2019-05" db="EMBL/GenBank/DDBJ databases">
        <title>Another draft genome of Portunus trituberculatus and its Hox gene families provides insights of decapod evolution.</title>
        <authorList>
            <person name="Jeong J.-H."/>
            <person name="Song I."/>
            <person name="Kim S."/>
            <person name="Choi T."/>
            <person name="Kim D."/>
            <person name="Ryu S."/>
            <person name="Kim W."/>
        </authorList>
    </citation>
    <scope>NUCLEOTIDE SEQUENCE [LARGE SCALE GENOMIC DNA]</scope>
    <source>
        <tissue evidence="2">Muscle</tissue>
    </source>
</reference>
<accession>A0A5B7I5C0</accession>